<dbReference type="NCBIfam" id="TIGR00369">
    <property type="entry name" value="unchar_dom_1"/>
    <property type="match status" value="1"/>
</dbReference>
<dbReference type="Pfam" id="PF03061">
    <property type="entry name" value="4HBT"/>
    <property type="match status" value="1"/>
</dbReference>
<dbReference type="EMBL" id="LT629772">
    <property type="protein sequence ID" value="SDT42272.1"/>
    <property type="molecule type" value="Genomic_DNA"/>
</dbReference>
<organism evidence="3 4">
    <name type="scientific">Microlunatus soli</name>
    <dbReference type="NCBI Taxonomy" id="630515"/>
    <lineage>
        <taxon>Bacteria</taxon>
        <taxon>Bacillati</taxon>
        <taxon>Actinomycetota</taxon>
        <taxon>Actinomycetes</taxon>
        <taxon>Propionibacteriales</taxon>
        <taxon>Propionibacteriaceae</taxon>
        <taxon>Microlunatus</taxon>
    </lineage>
</organism>
<accession>A0A1H2A929</accession>
<keyword evidence="1" id="KW-0378">Hydrolase</keyword>
<dbReference type="CDD" id="cd03443">
    <property type="entry name" value="PaaI_thioesterase"/>
    <property type="match status" value="1"/>
</dbReference>
<name>A0A1H2A929_9ACTN</name>
<evidence type="ECO:0000313" key="4">
    <source>
        <dbReference type="Proteomes" id="UP000199103"/>
    </source>
</evidence>
<dbReference type="SUPFAM" id="SSF54637">
    <property type="entry name" value="Thioesterase/thiol ester dehydrase-isomerase"/>
    <property type="match status" value="1"/>
</dbReference>
<dbReference type="RefSeq" id="WP_091530397.1">
    <property type="nucleotide sequence ID" value="NZ_LT629772.1"/>
</dbReference>
<dbReference type="Gene3D" id="3.10.129.10">
    <property type="entry name" value="Hotdog Thioesterase"/>
    <property type="match status" value="1"/>
</dbReference>
<dbReference type="InterPro" id="IPR006683">
    <property type="entry name" value="Thioestr_dom"/>
</dbReference>
<protein>
    <submittedName>
        <fullName evidence="3">Uncharacterized domain 1-containing protein</fullName>
    </submittedName>
</protein>
<dbReference type="OrthoDB" id="9813282at2"/>
<dbReference type="GO" id="GO:0016289">
    <property type="term" value="F:acyl-CoA hydrolase activity"/>
    <property type="evidence" value="ECO:0007669"/>
    <property type="project" value="UniProtKB-ARBA"/>
</dbReference>
<dbReference type="STRING" id="630515.SAMN04489812_5748"/>
<evidence type="ECO:0000313" key="3">
    <source>
        <dbReference type="EMBL" id="SDT42272.1"/>
    </source>
</evidence>
<dbReference type="InterPro" id="IPR003736">
    <property type="entry name" value="PAAI_dom"/>
</dbReference>
<proteinExistence type="predicted"/>
<feature type="domain" description="Thioesterase" evidence="2">
    <location>
        <begin position="74"/>
        <end position="149"/>
    </location>
</feature>
<dbReference type="AlphaFoldDB" id="A0A1H2A929"/>
<gene>
    <name evidence="3" type="ORF">SAMN04489812_5748</name>
</gene>
<reference evidence="3 4" key="1">
    <citation type="submission" date="2016-10" db="EMBL/GenBank/DDBJ databases">
        <authorList>
            <person name="de Groot N.N."/>
        </authorList>
    </citation>
    <scope>NUCLEOTIDE SEQUENCE [LARGE SCALE GENOMIC DNA]</scope>
    <source>
        <strain evidence="3 4">DSM 21800</strain>
    </source>
</reference>
<evidence type="ECO:0000259" key="2">
    <source>
        <dbReference type="Pfam" id="PF03061"/>
    </source>
</evidence>
<dbReference type="InterPro" id="IPR029069">
    <property type="entry name" value="HotDog_dom_sf"/>
</dbReference>
<sequence>MSEGYERTYRWDDPQQLAEQAPTTSGLEFLQRMIKGDLPQSALSSTLDFDLVDAEQGTVTIEARPAAYQANAIGTVHGGVIASWLDTAMGYAIQSRLPAGVSLTTLDIQVRYTRAVRTDDKPLRIIGVADHVGRRTGTARAEVLGSDGRRHATATTSCLILS</sequence>
<dbReference type="Proteomes" id="UP000199103">
    <property type="component" value="Chromosome I"/>
</dbReference>
<keyword evidence="4" id="KW-1185">Reference proteome</keyword>
<evidence type="ECO:0000256" key="1">
    <source>
        <dbReference type="ARBA" id="ARBA00022801"/>
    </source>
</evidence>